<dbReference type="GO" id="GO:0016020">
    <property type="term" value="C:membrane"/>
    <property type="evidence" value="ECO:0007669"/>
    <property type="project" value="InterPro"/>
</dbReference>
<evidence type="ECO:0000256" key="2">
    <source>
        <dbReference type="SAM" id="Phobius"/>
    </source>
</evidence>
<keyword evidence="4" id="KW-1185">Reference proteome</keyword>
<dbReference type="InterPro" id="IPR010288">
    <property type="entry name" value="EcsB_ABC"/>
</dbReference>
<name>A0A845LDW0_HELGE</name>
<feature type="transmembrane region" description="Helical" evidence="2">
    <location>
        <begin position="101"/>
        <end position="121"/>
    </location>
</feature>
<dbReference type="Proteomes" id="UP000471031">
    <property type="component" value="Unassembled WGS sequence"/>
</dbReference>
<evidence type="ECO:0000313" key="3">
    <source>
        <dbReference type="EMBL" id="MZP42645.1"/>
    </source>
</evidence>
<dbReference type="OrthoDB" id="2448479at2"/>
<keyword evidence="2" id="KW-0472">Membrane</keyword>
<feature type="transmembrane region" description="Helical" evidence="2">
    <location>
        <begin position="64"/>
        <end position="81"/>
    </location>
</feature>
<keyword evidence="2" id="KW-1133">Transmembrane helix</keyword>
<accession>A0A845LDW0</accession>
<dbReference type="AlphaFoldDB" id="A0A845LDW0"/>
<feature type="region of interest" description="Disordered" evidence="1">
    <location>
        <begin position="220"/>
        <end position="264"/>
    </location>
</feature>
<evidence type="ECO:0000256" key="1">
    <source>
        <dbReference type="SAM" id="MobiDB-lite"/>
    </source>
</evidence>
<dbReference type="EMBL" id="WXEX01000004">
    <property type="protein sequence ID" value="MZP42645.1"/>
    <property type="molecule type" value="Genomic_DNA"/>
</dbReference>
<feature type="transmembrane region" description="Helical" evidence="2">
    <location>
        <begin position="273"/>
        <end position="292"/>
    </location>
</feature>
<proteinExistence type="predicted"/>
<dbReference type="Pfam" id="PF05975">
    <property type="entry name" value="EcsB"/>
    <property type="match status" value="2"/>
</dbReference>
<sequence length="500" mass="56343">MISAKALFLRRLRSEWRFQYDIGKTVVDWTVALYILVPALYLLGKAWFSWWSDAPVWLTGAPPVLVQSFLLLFVFTGRIRIFVEEADHLFLLRQPSWFRRILAFGIAYSLVKDLLITFLLFLLLSPFLMTVCALSFTQMTLLIGVTLLFRAVMALVRQLAMLRYAGWKRALLFFLLFSLSALLYRSELAALAGPPLAPSVFVGWGYSSILEKPNGPGVPPHIENLPLPASPLPTTPAEPEPPELTNPESAQPVQPPPAGSSLLPNRSVPPGSGAIFAAVTVLAMTALLGGLIRLRLRWRGNFFDDAARERQERLRYAALILNAAGIRFRKPNRRRQRPFAFRRSDALFRQRTAVNVLTEASLKMVLRSRSRLSRYGQMTLLGLFAVTIAPGIWKWAMWLGGIVVMTQWTGYYWKEMIQAEFVQLFQWTRADQRSAAERSLFLLSLPALLLFSATTGFQVFSWLGVAIAVPLGLLAGYVTAHMLSYFGVMHHEQPAREADL</sequence>
<feature type="transmembrane region" description="Helical" evidence="2">
    <location>
        <begin position="21"/>
        <end position="44"/>
    </location>
</feature>
<reference evidence="3 4" key="1">
    <citation type="submission" date="2020-01" db="EMBL/GenBank/DDBJ databases">
        <title>Whole genome sequence of Heliobacterium gestii DSM 11169.</title>
        <authorList>
            <person name="Kyndt J.A."/>
            <person name="Meyer T.E."/>
        </authorList>
    </citation>
    <scope>NUCLEOTIDE SEQUENCE [LARGE SCALE GENOMIC DNA]</scope>
    <source>
        <strain evidence="3 4">DSM 11169</strain>
    </source>
</reference>
<feature type="transmembrane region" description="Helical" evidence="2">
    <location>
        <begin position="170"/>
        <end position="186"/>
    </location>
</feature>
<feature type="transmembrane region" description="Helical" evidence="2">
    <location>
        <begin position="127"/>
        <end position="149"/>
    </location>
</feature>
<evidence type="ECO:0000313" key="4">
    <source>
        <dbReference type="Proteomes" id="UP000471031"/>
    </source>
</evidence>
<keyword evidence="2" id="KW-0812">Transmembrane</keyword>
<feature type="transmembrane region" description="Helical" evidence="2">
    <location>
        <begin position="459"/>
        <end position="480"/>
    </location>
</feature>
<organism evidence="3 4">
    <name type="scientific">Heliomicrobium gestii</name>
    <name type="common">Heliobacterium gestii</name>
    <dbReference type="NCBI Taxonomy" id="2699"/>
    <lineage>
        <taxon>Bacteria</taxon>
        <taxon>Bacillati</taxon>
        <taxon>Bacillota</taxon>
        <taxon>Clostridia</taxon>
        <taxon>Eubacteriales</taxon>
        <taxon>Heliobacteriaceae</taxon>
        <taxon>Heliomicrobium</taxon>
    </lineage>
</organism>
<comment type="caution">
    <text evidence="3">The sequence shown here is derived from an EMBL/GenBank/DDBJ whole genome shotgun (WGS) entry which is preliminary data.</text>
</comment>
<gene>
    <name evidence="3" type="ORF">GTO89_06285</name>
</gene>
<feature type="compositionally biased region" description="Pro residues" evidence="1">
    <location>
        <begin position="228"/>
        <end position="244"/>
    </location>
</feature>
<protein>
    <submittedName>
        <fullName evidence="3">Uncharacterized protein</fullName>
    </submittedName>
</protein>
<dbReference type="RefSeq" id="WP_161261201.1">
    <property type="nucleotide sequence ID" value="NZ_JAFBDC010000003.1"/>
</dbReference>